<organism evidence="4 5">
    <name type="scientific">Streptomyces syringium</name>
    <dbReference type="NCBI Taxonomy" id="76729"/>
    <lineage>
        <taxon>Bacteria</taxon>
        <taxon>Bacillati</taxon>
        <taxon>Actinomycetota</taxon>
        <taxon>Actinomycetes</taxon>
        <taxon>Kitasatosporales</taxon>
        <taxon>Streptomycetaceae</taxon>
        <taxon>Streptomyces</taxon>
    </lineage>
</organism>
<dbReference type="SUPFAM" id="SSF50494">
    <property type="entry name" value="Trypsin-like serine proteases"/>
    <property type="match status" value="1"/>
</dbReference>
<dbReference type="Gene3D" id="2.40.10.10">
    <property type="entry name" value="Trypsin-like serine proteases"/>
    <property type="match status" value="2"/>
</dbReference>
<proteinExistence type="predicted"/>
<gene>
    <name evidence="4" type="ORF">JO379_000720</name>
</gene>
<evidence type="ECO:0000313" key="5">
    <source>
        <dbReference type="Proteomes" id="UP001519291"/>
    </source>
</evidence>
<dbReference type="PANTHER" id="PTHR15462">
    <property type="entry name" value="SERINE PROTEASE"/>
    <property type="match status" value="1"/>
</dbReference>
<accession>A0ABS4XXL4</accession>
<keyword evidence="1 3" id="KW-0732">Signal</keyword>
<evidence type="ECO:0000256" key="3">
    <source>
        <dbReference type="SAM" id="SignalP"/>
    </source>
</evidence>
<dbReference type="PROSITE" id="PS00134">
    <property type="entry name" value="TRYPSIN_HIS"/>
    <property type="match status" value="1"/>
</dbReference>
<sequence length="336" mass="34990">MRRPHHFGAGILLAVGALLTTGTQAATAEVQAEVQATPTTVRTLAATTAAQQQARDFWTPGRMRAAAPFDVIGPRDPLSPGAAPGVPQRAGKTSTVAPTAPAERPGAVNGFPQGGGPWSGGGAVLTTSGRVFFTHQGRTASCSGNAVTSHNMSTILTAGHCVKLKDSWHTNWVFVPGYHDGQTPHGTWAAAKTLATGLWAASESINYDVGAAVVAPLNGRKLGEVVGGQGLKFNGGYNRPMYAFGFPAAAPYDGKQLIHCSGNTTKDFLFTTDHAMTCDMTGGSSGGPWFDSFSETTGTGLQASVNSFGYTFLPDKTYGPYFGDEVKSLYEQAQTA</sequence>
<dbReference type="Proteomes" id="UP001519291">
    <property type="component" value="Unassembled WGS sequence"/>
</dbReference>
<feature type="region of interest" description="Disordered" evidence="2">
    <location>
        <begin position="74"/>
        <end position="104"/>
    </location>
</feature>
<dbReference type="InterPro" id="IPR050966">
    <property type="entry name" value="Glutamyl_endopeptidase"/>
</dbReference>
<feature type="signal peptide" evidence="3">
    <location>
        <begin position="1"/>
        <end position="25"/>
    </location>
</feature>
<dbReference type="PANTHER" id="PTHR15462:SF19">
    <property type="entry name" value="PEPTIDASE S1 DOMAIN-CONTAINING PROTEIN"/>
    <property type="match status" value="1"/>
</dbReference>
<protein>
    <submittedName>
        <fullName evidence="4">V8-like Glu-specific endopeptidase</fullName>
    </submittedName>
</protein>
<evidence type="ECO:0000256" key="1">
    <source>
        <dbReference type="ARBA" id="ARBA00022729"/>
    </source>
</evidence>
<dbReference type="InterPro" id="IPR018114">
    <property type="entry name" value="TRYPSIN_HIS"/>
</dbReference>
<evidence type="ECO:0000256" key="2">
    <source>
        <dbReference type="SAM" id="MobiDB-lite"/>
    </source>
</evidence>
<dbReference type="GeneID" id="91567595"/>
<reference evidence="4 5" key="1">
    <citation type="submission" date="2021-03" db="EMBL/GenBank/DDBJ databases">
        <title>Sequencing the genomes of 1000 actinobacteria strains.</title>
        <authorList>
            <person name="Klenk H.-P."/>
        </authorList>
    </citation>
    <scope>NUCLEOTIDE SEQUENCE [LARGE SCALE GENOMIC DNA]</scope>
    <source>
        <strain evidence="4 5">DSM 41480</strain>
    </source>
</reference>
<dbReference type="InterPro" id="IPR043504">
    <property type="entry name" value="Peptidase_S1_PA_chymotrypsin"/>
</dbReference>
<evidence type="ECO:0000313" key="4">
    <source>
        <dbReference type="EMBL" id="MBP2401251.1"/>
    </source>
</evidence>
<keyword evidence="5" id="KW-1185">Reference proteome</keyword>
<dbReference type="RefSeq" id="WP_209513809.1">
    <property type="nucleotide sequence ID" value="NZ_JAGIOH010000001.1"/>
</dbReference>
<feature type="chain" id="PRO_5047133136" evidence="3">
    <location>
        <begin position="26"/>
        <end position="336"/>
    </location>
</feature>
<comment type="caution">
    <text evidence="4">The sequence shown here is derived from an EMBL/GenBank/DDBJ whole genome shotgun (WGS) entry which is preliminary data.</text>
</comment>
<dbReference type="InterPro" id="IPR009003">
    <property type="entry name" value="Peptidase_S1_PA"/>
</dbReference>
<dbReference type="EMBL" id="JAGIOH010000001">
    <property type="protein sequence ID" value="MBP2401251.1"/>
    <property type="molecule type" value="Genomic_DNA"/>
</dbReference>
<name>A0ABS4XXL4_9ACTN</name>